<dbReference type="InterPro" id="IPR036390">
    <property type="entry name" value="WH_DNA-bd_sf"/>
</dbReference>
<reference evidence="2 3" key="1">
    <citation type="submission" date="2021-07" db="EMBL/GenBank/DDBJ databases">
        <title>Paenibacillus radiodurans sp. nov., isolated from the southeastern edge of Tengger Desert.</title>
        <authorList>
            <person name="Zhang G."/>
        </authorList>
    </citation>
    <scope>NUCLEOTIDE SEQUENCE [LARGE SCALE GENOMIC DNA]</scope>
    <source>
        <strain evidence="2 3">CCM 7311</strain>
    </source>
</reference>
<dbReference type="Gene3D" id="1.10.10.10">
    <property type="entry name" value="Winged helix-like DNA-binding domain superfamily/Winged helix DNA-binding domain"/>
    <property type="match status" value="1"/>
</dbReference>
<dbReference type="Proteomes" id="UP001519887">
    <property type="component" value="Unassembled WGS sequence"/>
</dbReference>
<proteinExistence type="predicted"/>
<organism evidence="2 3">
    <name type="scientific">Paenibacillus sepulcri</name>
    <dbReference type="NCBI Taxonomy" id="359917"/>
    <lineage>
        <taxon>Bacteria</taxon>
        <taxon>Bacillati</taxon>
        <taxon>Bacillota</taxon>
        <taxon>Bacilli</taxon>
        <taxon>Bacillales</taxon>
        <taxon>Paenibacillaceae</taxon>
        <taxon>Paenibacillus</taxon>
    </lineage>
</organism>
<protein>
    <recommendedName>
        <fullName evidence="1">HTH marR-type domain-containing protein</fullName>
    </recommendedName>
</protein>
<evidence type="ECO:0000259" key="1">
    <source>
        <dbReference type="PROSITE" id="PS50995"/>
    </source>
</evidence>
<sequence length="98" mass="11306">VARIMGLSRQSVQQTADTLERDGHIMYHENPHHRRSKLMEISQRGREALAYVEQRHADWANEAGRSYTLENLQEAARLLLQVADRLEQNAAPSQNEEI</sequence>
<dbReference type="PROSITE" id="PS50995">
    <property type="entry name" value="HTH_MARR_2"/>
    <property type="match status" value="1"/>
</dbReference>
<feature type="domain" description="HTH marR-type" evidence="1">
    <location>
        <begin position="1"/>
        <end position="88"/>
    </location>
</feature>
<keyword evidence="3" id="KW-1185">Reference proteome</keyword>
<name>A0ABS7BYI9_9BACL</name>
<accession>A0ABS7BYI9</accession>
<dbReference type="EMBL" id="JAHZIK010000107">
    <property type="protein sequence ID" value="MBW7453717.1"/>
    <property type="molecule type" value="Genomic_DNA"/>
</dbReference>
<dbReference type="InterPro" id="IPR036388">
    <property type="entry name" value="WH-like_DNA-bd_sf"/>
</dbReference>
<dbReference type="SUPFAM" id="SSF46785">
    <property type="entry name" value="Winged helix' DNA-binding domain"/>
    <property type="match status" value="1"/>
</dbReference>
<dbReference type="InterPro" id="IPR000835">
    <property type="entry name" value="HTH_MarR-typ"/>
</dbReference>
<gene>
    <name evidence="2" type="ORF">K0U00_06660</name>
</gene>
<evidence type="ECO:0000313" key="2">
    <source>
        <dbReference type="EMBL" id="MBW7453717.1"/>
    </source>
</evidence>
<comment type="caution">
    <text evidence="2">The sequence shown here is derived from an EMBL/GenBank/DDBJ whole genome shotgun (WGS) entry which is preliminary data.</text>
</comment>
<feature type="non-terminal residue" evidence="2">
    <location>
        <position position="1"/>
    </location>
</feature>
<evidence type="ECO:0000313" key="3">
    <source>
        <dbReference type="Proteomes" id="UP001519887"/>
    </source>
</evidence>